<dbReference type="GO" id="GO:0005886">
    <property type="term" value="C:plasma membrane"/>
    <property type="evidence" value="ECO:0007669"/>
    <property type="project" value="TreeGrafter"/>
</dbReference>
<accession>A0A643EW64</accession>
<feature type="domain" description="GGDEF" evidence="3">
    <location>
        <begin position="245"/>
        <end position="378"/>
    </location>
</feature>
<dbReference type="EC" id="2.7.7.65" evidence="1"/>
<feature type="transmembrane region" description="Helical" evidence="2">
    <location>
        <begin position="61"/>
        <end position="81"/>
    </location>
</feature>
<keyword evidence="2" id="KW-0472">Membrane</keyword>
<gene>
    <name evidence="4" type="ORF">F7Q93_20150</name>
</gene>
<dbReference type="AlphaFoldDB" id="A0A643EW64"/>
<sequence length="381" mass="40950">MGLDQNTLFFATGICSLAVGLTILSVWYQNARDKFLLWGCLGMILLGTGVVLYYAGPLPLATASIAAFGLESVGFIFLIVGSRQISGRPMHRSFLVVLGIAVICATTLPILAGQTGTGTAIFNLTSALLILLTVKEYLHVYREAPVPVTAMVVLYTLTAISFFLCGAVILHEQQWVMTVIPSNWAEDINAITAIIGITGIGALSLNFTQSRIARRHANEARTDSLTGLLNRRALYDVLGDNELQLGDSVVIFDLDAFKSINDTHGHIIGDQVLGTFSDVLRSHIKGAALISRIGGEEFVLILRQIHNSDVLALADAIRKAFAAVAFEGLAGEFSTTTSAGIAFCTPGDDDFQVVFRRADAALYRAKHMGRNKVCTELLSVA</sequence>
<evidence type="ECO:0000256" key="2">
    <source>
        <dbReference type="SAM" id="Phobius"/>
    </source>
</evidence>
<dbReference type="NCBIfam" id="TIGR00254">
    <property type="entry name" value="GGDEF"/>
    <property type="match status" value="1"/>
</dbReference>
<dbReference type="SUPFAM" id="SSF55073">
    <property type="entry name" value="Nucleotide cyclase"/>
    <property type="match status" value="1"/>
</dbReference>
<evidence type="ECO:0000256" key="1">
    <source>
        <dbReference type="ARBA" id="ARBA00012528"/>
    </source>
</evidence>
<dbReference type="GO" id="GO:0052621">
    <property type="term" value="F:diguanylate cyclase activity"/>
    <property type="evidence" value="ECO:0007669"/>
    <property type="project" value="UniProtKB-EC"/>
</dbReference>
<dbReference type="GO" id="GO:0043709">
    <property type="term" value="P:cell adhesion involved in single-species biofilm formation"/>
    <property type="evidence" value="ECO:0007669"/>
    <property type="project" value="TreeGrafter"/>
</dbReference>
<feature type="transmembrane region" description="Helical" evidence="2">
    <location>
        <begin position="190"/>
        <end position="208"/>
    </location>
</feature>
<evidence type="ECO:0000313" key="4">
    <source>
        <dbReference type="EMBL" id="KAB0567715.1"/>
    </source>
</evidence>
<dbReference type="EMBL" id="VZPE01000010">
    <property type="protein sequence ID" value="KAB0567715.1"/>
    <property type="molecule type" value="Genomic_DNA"/>
</dbReference>
<organism evidence="4">
    <name type="scientific">Brucella pituitosa</name>
    <dbReference type="NCBI Taxonomy" id="571256"/>
    <lineage>
        <taxon>Bacteria</taxon>
        <taxon>Pseudomonadati</taxon>
        <taxon>Pseudomonadota</taxon>
        <taxon>Alphaproteobacteria</taxon>
        <taxon>Hyphomicrobiales</taxon>
        <taxon>Brucellaceae</taxon>
        <taxon>Brucella/Ochrobactrum group</taxon>
        <taxon>Brucella</taxon>
    </lineage>
</organism>
<keyword evidence="2" id="KW-1133">Transmembrane helix</keyword>
<dbReference type="RefSeq" id="WP_128094648.1">
    <property type="nucleotide sequence ID" value="NZ_JBHEEN010000010.1"/>
</dbReference>
<proteinExistence type="predicted"/>
<dbReference type="PANTHER" id="PTHR45138">
    <property type="entry name" value="REGULATORY COMPONENTS OF SENSORY TRANSDUCTION SYSTEM"/>
    <property type="match status" value="1"/>
</dbReference>
<comment type="caution">
    <text evidence="4">The sequence shown here is derived from an EMBL/GenBank/DDBJ whole genome shotgun (WGS) entry which is preliminary data.</text>
</comment>
<feature type="transmembrane region" description="Helical" evidence="2">
    <location>
        <begin position="93"/>
        <end position="112"/>
    </location>
</feature>
<dbReference type="CDD" id="cd01949">
    <property type="entry name" value="GGDEF"/>
    <property type="match status" value="1"/>
</dbReference>
<dbReference type="PROSITE" id="PS50887">
    <property type="entry name" value="GGDEF"/>
    <property type="match status" value="1"/>
</dbReference>
<dbReference type="InterPro" id="IPR029787">
    <property type="entry name" value="Nucleotide_cyclase"/>
</dbReference>
<dbReference type="PANTHER" id="PTHR45138:SF24">
    <property type="entry name" value="DIGUANYLATE CYCLASE DGCC-RELATED"/>
    <property type="match status" value="1"/>
</dbReference>
<evidence type="ECO:0000259" key="3">
    <source>
        <dbReference type="PROSITE" id="PS50887"/>
    </source>
</evidence>
<dbReference type="GO" id="GO:1902201">
    <property type="term" value="P:negative regulation of bacterial-type flagellum-dependent cell motility"/>
    <property type="evidence" value="ECO:0007669"/>
    <property type="project" value="TreeGrafter"/>
</dbReference>
<dbReference type="InterPro" id="IPR050469">
    <property type="entry name" value="Diguanylate_Cyclase"/>
</dbReference>
<feature type="transmembrane region" description="Helical" evidence="2">
    <location>
        <begin position="118"/>
        <end position="134"/>
    </location>
</feature>
<name>A0A643EW64_9HYPH</name>
<feature type="transmembrane region" description="Helical" evidence="2">
    <location>
        <begin position="6"/>
        <end position="28"/>
    </location>
</feature>
<reference evidence="4" key="1">
    <citation type="submission" date="2019-09" db="EMBL/GenBank/DDBJ databases">
        <title>Draft genome sequences of 48 bacterial type strains from the CCUG.</title>
        <authorList>
            <person name="Tunovic T."/>
            <person name="Pineiro-Iglesias B."/>
            <person name="Unosson C."/>
            <person name="Inganas E."/>
            <person name="Ohlen M."/>
            <person name="Cardew S."/>
            <person name="Jensie-Markopoulos S."/>
            <person name="Salva-Serra F."/>
            <person name="Jaen-Luchoro D."/>
            <person name="Karlsson R."/>
            <person name="Svensson-Stadler L."/>
            <person name="Chun J."/>
            <person name="Moore E."/>
        </authorList>
    </citation>
    <scope>NUCLEOTIDE SEQUENCE</scope>
    <source>
        <strain evidence="4">CCUG 50899</strain>
    </source>
</reference>
<dbReference type="Gene3D" id="3.30.70.270">
    <property type="match status" value="1"/>
</dbReference>
<dbReference type="InterPro" id="IPR043128">
    <property type="entry name" value="Rev_trsase/Diguanyl_cyclase"/>
</dbReference>
<feature type="transmembrane region" description="Helical" evidence="2">
    <location>
        <begin position="146"/>
        <end position="170"/>
    </location>
</feature>
<dbReference type="FunFam" id="3.30.70.270:FF:000001">
    <property type="entry name" value="Diguanylate cyclase domain protein"/>
    <property type="match status" value="1"/>
</dbReference>
<feature type="transmembrane region" description="Helical" evidence="2">
    <location>
        <begin position="35"/>
        <end position="55"/>
    </location>
</feature>
<dbReference type="InterPro" id="IPR000160">
    <property type="entry name" value="GGDEF_dom"/>
</dbReference>
<dbReference type="Pfam" id="PF00990">
    <property type="entry name" value="GGDEF"/>
    <property type="match status" value="1"/>
</dbReference>
<protein>
    <recommendedName>
        <fullName evidence="1">diguanylate cyclase</fullName>
        <ecNumber evidence="1">2.7.7.65</ecNumber>
    </recommendedName>
</protein>
<dbReference type="SMART" id="SM00267">
    <property type="entry name" value="GGDEF"/>
    <property type="match status" value="1"/>
</dbReference>
<keyword evidence="2" id="KW-0812">Transmembrane</keyword>